<feature type="compositionally biased region" description="Low complexity" evidence="1">
    <location>
        <begin position="42"/>
        <end position="51"/>
    </location>
</feature>
<feature type="signal peptide" evidence="3">
    <location>
        <begin position="1"/>
        <end position="24"/>
    </location>
</feature>
<reference evidence="4" key="2">
    <citation type="submission" date="2025-08" db="UniProtKB">
        <authorList>
            <consortium name="Ensembl"/>
        </authorList>
    </citation>
    <scope>IDENTIFICATION</scope>
</reference>
<evidence type="ECO:0000256" key="1">
    <source>
        <dbReference type="SAM" id="MobiDB-lite"/>
    </source>
</evidence>
<keyword evidence="2" id="KW-0812">Transmembrane</keyword>
<accession>A0A8C9RJ05</accession>
<keyword evidence="3" id="KW-0732">Signal</keyword>
<evidence type="ECO:0000313" key="4">
    <source>
        <dbReference type="Ensembl" id="ENSSFOP00015014338.2"/>
    </source>
</evidence>
<keyword evidence="2" id="KW-1133">Transmembrane helix</keyword>
<feature type="region of interest" description="Disordered" evidence="1">
    <location>
        <begin position="30"/>
        <end position="74"/>
    </location>
</feature>
<proteinExistence type="predicted"/>
<sequence>SLPVILLPFFALLIGLTALKQSTGAPHPLSVVTSGGPEGHSTVRVTTSTRRPFSDSHSPSVKKPSSEPRMTMSSSSVGGGVPGWAIALLVLACVILLLVIVVLILVLRRKNGKIKYSRGGVRWHSGLDHSPAVRWVWGSSPAWGALRRTGVPSWVCPLPLRPYALCCRVGSGSPRPRMGQAVLKMCVCEVF</sequence>
<feature type="chain" id="PRO_5034444929" evidence="3">
    <location>
        <begin position="25"/>
        <end position="191"/>
    </location>
</feature>
<reference evidence="4 5" key="1">
    <citation type="submission" date="2019-04" db="EMBL/GenBank/DDBJ databases">
        <authorList>
            <consortium name="Wellcome Sanger Institute Data Sharing"/>
        </authorList>
    </citation>
    <scope>NUCLEOTIDE SEQUENCE [LARGE SCALE GENOMIC DNA]</scope>
</reference>
<feature type="transmembrane region" description="Helical" evidence="2">
    <location>
        <begin position="84"/>
        <end position="107"/>
    </location>
</feature>
<dbReference type="Proteomes" id="UP000694397">
    <property type="component" value="Chromosome 23"/>
</dbReference>
<evidence type="ECO:0000313" key="5">
    <source>
        <dbReference type="Proteomes" id="UP000694397"/>
    </source>
</evidence>
<organism evidence="4 5">
    <name type="scientific">Scleropages formosus</name>
    <name type="common">Asian bonytongue</name>
    <name type="synonym">Osteoglossum formosum</name>
    <dbReference type="NCBI Taxonomy" id="113540"/>
    <lineage>
        <taxon>Eukaryota</taxon>
        <taxon>Metazoa</taxon>
        <taxon>Chordata</taxon>
        <taxon>Craniata</taxon>
        <taxon>Vertebrata</taxon>
        <taxon>Euteleostomi</taxon>
        <taxon>Actinopterygii</taxon>
        <taxon>Neopterygii</taxon>
        <taxon>Teleostei</taxon>
        <taxon>Osteoglossocephala</taxon>
        <taxon>Osteoglossomorpha</taxon>
        <taxon>Osteoglossiformes</taxon>
        <taxon>Osteoglossidae</taxon>
        <taxon>Scleropages</taxon>
    </lineage>
</organism>
<dbReference type="AlphaFoldDB" id="A0A8C9RJ05"/>
<dbReference type="GeneTree" id="ENSGT00990000209767"/>
<reference evidence="4" key="3">
    <citation type="submission" date="2025-09" db="UniProtKB">
        <authorList>
            <consortium name="Ensembl"/>
        </authorList>
    </citation>
    <scope>IDENTIFICATION</scope>
</reference>
<evidence type="ECO:0000256" key="2">
    <source>
        <dbReference type="SAM" id="Phobius"/>
    </source>
</evidence>
<name>A0A8C9RJ05_SCLFO</name>
<keyword evidence="5" id="KW-1185">Reference proteome</keyword>
<evidence type="ECO:0000256" key="3">
    <source>
        <dbReference type="SAM" id="SignalP"/>
    </source>
</evidence>
<dbReference type="Ensembl" id="ENSSFOT00015014510.2">
    <property type="protein sequence ID" value="ENSSFOP00015014338.2"/>
    <property type="gene ID" value="ENSSFOG00015009229.2"/>
</dbReference>
<keyword evidence="2" id="KW-0472">Membrane</keyword>
<protein>
    <submittedName>
        <fullName evidence="4">Uncharacterized protein</fullName>
    </submittedName>
</protein>